<dbReference type="GeneID" id="8861657"/>
<dbReference type="InterPro" id="IPR051028">
    <property type="entry name" value="Mito_Solute_Carrier"/>
</dbReference>
<keyword evidence="8" id="KW-0496">Mitochondrion</keyword>
<dbReference type="RefSeq" id="XP_002680344.1">
    <property type="nucleotide sequence ID" value="XM_002680298.1"/>
</dbReference>
<feature type="repeat" description="Solcar" evidence="10">
    <location>
        <begin position="96"/>
        <end position="175"/>
    </location>
</feature>
<keyword evidence="6" id="KW-0999">Mitochondrion inner membrane</keyword>
<proteinExistence type="inferred from homology"/>
<dbReference type="InterPro" id="IPR023395">
    <property type="entry name" value="MCP_dom_sf"/>
</dbReference>
<keyword evidence="5" id="KW-0677">Repeat</keyword>
<evidence type="ECO:0000256" key="11">
    <source>
        <dbReference type="RuleBase" id="RU000488"/>
    </source>
</evidence>
<dbReference type="PRINTS" id="PR00926">
    <property type="entry name" value="MITOCARRIER"/>
</dbReference>
<dbReference type="Pfam" id="PF00153">
    <property type="entry name" value="Mito_carr"/>
    <property type="match status" value="3"/>
</dbReference>
<evidence type="ECO:0000256" key="1">
    <source>
        <dbReference type="ARBA" id="ARBA00004448"/>
    </source>
</evidence>
<dbReference type="OMA" id="QRLYTSM"/>
<dbReference type="PANTHER" id="PTHR45678">
    <property type="entry name" value="MITOCHONDRIAL 2-OXODICARBOXYLATE CARRIER 1-RELATED"/>
    <property type="match status" value="1"/>
</dbReference>
<feature type="repeat" description="Solcar" evidence="10">
    <location>
        <begin position="1"/>
        <end position="81"/>
    </location>
</feature>
<feature type="non-terminal residue" evidence="12">
    <location>
        <position position="264"/>
    </location>
</feature>
<evidence type="ECO:0000256" key="9">
    <source>
        <dbReference type="ARBA" id="ARBA00023136"/>
    </source>
</evidence>
<dbReference type="eggNOG" id="KOG0751">
    <property type="taxonomic scope" value="Eukaryota"/>
</dbReference>
<reference evidence="12 13" key="1">
    <citation type="journal article" date="2010" name="Cell">
        <title>The genome of Naegleria gruberi illuminates early eukaryotic versatility.</title>
        <authorList>
            <person name="Fritz-Laylin L.K."/>
            <person name="Prochnik S.E."/>
            <person name="Ginger M.L."/>
            <person name="Dacks J.B."/>
            <person name="Carpenter M.L."/>
            <person name="Field M.C."/>
            <person name="Kuo A."/>
            <person name="Paredez A."/>
            <person name="Chapman J."/>
            <person name="Pham J."/>
            <person name="Shu S."/>
            <person name="Neupane R."/>
            <person name="Cipriano M."/>
            <person name="Mancuso J."/>
            <person name="Tu H."/>
            <person name="Salamov A."/>
            <person name="Lindquist E."/>
            <person name="Shapiro H."/>
            <person name="Lucas S."/>
            <person name="Grigoriev I.V."/>
            <person name="Cande W.Z."/>
            <person name="Fulton C."/>
            <person name="Rokhsar D.S."/>
            <person name="Dawson S.C."/>
        </authorList>
    </citation>
    <scope>NUCLEOTIDE SEQUENCE [LARGE SCALE GENOMIC DNA]</scope>
    <source>
        <strain evidence="12 13">NEG-M</strain>
    </source>
</reference>
<dbReference type="VEuPathDB" id="AmoebaDB:NAEGRDRAFT_3140"/>
<evidence type="ECO:0000256" key="2">
    <source>
        <dbReference type="ARBA" id="ARBA00006375"/>
    </source>
</evidence>
<evidence type="ECO:0000313" key="12">
    <source>
        <dbReference type="EMBL" id="EFC47600.1"/>
    </source>
</evidence>
<dbReference type="SUPFAM" id="SSF103506">
    <property type="entry name" value="Mitochondrial carrier"/>
    <property type="match status" value="1"/>
</dbReference>
<dbReference type="InParanoid" id="D2V6M0"/>
<keyword evidence="13" id="KW-1185">Reference proteome</keyword>
<comment type="similarity">
    <text evidence="2 11">Belongs to the mitochondrial carrier (TC 2.A.29) family.</text>
</comment>
<dbReference type="PROSITE" id="PS50920">
    <property type="entry name" value="SOLCAR"/>
    <property type="match status" value="3"/>
</dbReference>
<name>D2V6M0_NAEGR</name>
<accession>D2V6M0</accession>
<sequence length="264" mass="28792">NLGIGATSGAIAACTIFPLDLLKTKIQSGAAGKGMIDIVKETIHPSNGGFRALYRGLAPNLVGIMPEKAIKLSANDFFRSFYTAKFVGTTTSNGQIQQLPLWIEVLSAGMCQVVATTPMELLKINAQMAGKDHSTVDFIKRVGLKGMYKGLFATLARDVPFSMMYFSLYARVKNYFRAQTQEQYLPLPKVLLSSIIAGTFAAALATPMDVIKTRLQYSGTTGMEGLTYAQAAKYCYTNKLLWKGTLPRVLIISPLFGITLLCYE</sequence>
<evidence type="ECO:0000256" key="8">
    <source>
        <dbReference type="ARBA" id="ARBA00023128"/>
    </source>
</evidence>
<keyword evidence="9 10" id="KW-0472">Membrane</keyword>
<dbReference type="PANTHER" id="PTHR45678:SF15">
    <property type="entry name" value="MITOCHONDRIAL SUBSTRATE CARRIER FAMILY PROTEIN X"/>
    <property type="match status" value="1"/>
</dbReference>
<dbReference type="KEGG" id="ngr:NAEGRDRAFT_3140"/>
<dbReference type="InterPro" id="IPR002067">
    <property type="entry name" value="MCP"/>
</dbReference>
<evidence type="ECO:0000256" key="3">
    <source>
        <dbReference type="ARBA" id="ARBA00022448"/>
    </source>
</evidence>
<keyword evidence="7" id="KW-1133">Transmembrane helix</keyword>
<comment type="subcellular location">
    <subcellularLocation>
        <location evidence="1">Mitochondrion inner membrane</location>
        <topology evidence="1">Multi-pass membrane protein</topology>
    </subcellularLocation>
</comment>
<evidence type="ECO:0000256" key="5">
    <source>
        <dbReference type="ARBA" id="ARBA00022737"/>
    </source>
</evidence>
<feature type="non-terminal residue" evidence="12">
    <location>
        <position position="1"/>
    </location>
</feature>
<protein>
    <submittedName>
        <fullName evidence="12">Predicted protein</fullName>
    </submittedName>
</protein>
<dbReference type="GO" id="GO:0005743">
    <property type="term" value="C:mitochondrial inner membrane"/>
    <property type="evidence" value="ECO:0007669"/>
    <property type="project" value="UniProtKB-SubCell"/>
</dbReference>
<dbReference type="InterPro" id="IPR018108">
    <property type="entry name" value="MCP_transmembrane"/>
</dbReference>
<gene>
    <name evidence="12" type="ORF">NAEGRDRAFT_3140</name>
</gene>
<evidence type="ECO:0000256" key="6">
    <source>
        <dbReference type="ARBA" id="ARBA00022792"/>
    </source>
</evidence>
<evidence type="ECO:0000256" key="10">
    <source>
        <dbReference type="PROSITE-ProRule" id="PRU00282"/>
    </source>
</evidence>
<organism evidence="13">
    <name type="scientific">Naegleria gruberi</name>
    <name type="common">Amoeba</name>
    <dbReference type="NCBI Taxonomy" id="5762"/>
    <lineage>
        <taxon>Eukaryota</taxon>
        <taxon>Discoba</taxon>
        <taxon>Heterolobosea</taxon>
        <taxon>Tetramitia</taxon>
        <taxon>Eutetramitia</taxon>
        <taxon>Vahlkampfiidae</taxon>
        <taxon>Naegleria</taxon>
    </lineage>
</organism>
<dbReference type="Proteomes" id="UP000006671">
    <property type="component" value="Unassembled WGS sequence"/>
</dbReference>
<dbReference type="AlphaFoldDB" id="D2V6M0"/>
<dbReference type="OrthoDB" id="2161at2759"/>
<dbReference type="EMBL" id="GG738854">
    <property type="protein sequence ID" value="EFC47600.1"/>
    <property type="molecule type" value="Genomic_DNA"/>
</dbReference>
<dbReference type="GO" id="GO:0022857">
    <property type="term" value="F:transmembrane transporter activity"/>
    <property type="evidence" value="ECO:0007669"/>
    <property type="project" value="TreeGrafter"/>
</dbReference>
<feature type="repeat" description="Solcar" evidence="10">
    <location>
        <begin position="185"/>
        <end position="264"/>
    </location>
</feature>
<evidence type="ECO:0000256" key="4">
    <source>
        <dbReference type="ARBA" id="ARBA00022692"/>
    </source>
</evidence>
<keyword evidence="4 10" id="KW-0812">Transmembrane</keyword>
<dbReference type="Gene3D" id="1.50.40.10">
    <property type="entry name" value="Mitochondrial carrier domain"/>
    <property type="match status" value="1"/>
</dbReference>
<evidence type="ECO:0000313" key="13">
    <source>
        <dbReference type="Proteomes" id="UP000006671"/>
    </source>
</evidence>
<keyword evidence="3 11" id="KW-0813">Transport</keyword>
<evidence type="ECO:0000256" key="7">
    <source>
        <dbReference type="ARBA" id="ARBA00022989"/>
    </source>
</evidence>